<name>A0AAW1S0M9_9CHLO</name>
<gene>
    <name evidence="1" type="ORF">WJX81_001961</name>
</gene>
<proteinExistence type="predicted"/>
<comment type="caution">
    <text evidence="1">The sequence shown here is derived from an EMBL/GenBank/DDBJ whole genome shotgun (WGS) entry which is preliminary data.</text>
</comment>
<organism evidence="1 2">
    <name type="scientific">Elliptochloris bilobata</name>
    <dbReference type="NCBI Taxonomy" id="381761"/>
    <lineage>
        <taxon>Eukaryota</taxon>
        <taxon>Viridiplantae</taxon>
        <taxon>Chlorophyta</taxon>
        <taxon>core chlorophytes</taxon>
        <taxon>Trebouxiophyceae</taxon>
        <taxon>Trebouxiophyceae incertae sedis</taxon>
        <taxon>Elliptochloris clade</taxon>
        <taxon>Elliptochloris</taxon>
    </lineage>
</organism>
<accession>A0AAW1S0M9</accession>
<reference evidence="1 2" key="1">
    <citation type="journal article" date="2024" name="Nat. Commun.">
        <title>Phylogenomics reveals the evolutionary origins of lichenization in chlorophyte algae.</title>
        <authorList>
            <person name="Puginier C."/>
            <person name="Libourel C."/>
            <person name="Otte J."/>
            <person name="Skaloud P."/>
            <person name="Haon M."/>
            <person name="Grisel S."/>
            <person name="Petersen M."/>
            <person name="Berrin J.G."/>
            <person name="Delaux P.M."/>
            <person name="Dal Grande F."/>
            <person name="Keller J."/>
        </authorList>
    </citation>
    <scope>NUCLEOTIDE SEQUENCE [LARGE SCALE GENOMIC DNA]</scope>
    <source>
        <strain evidence="1 2">SAG 245.80</strain>
    </source>
</reference>
<dbReference type="EMBL" id="JALJOU010000014">
    <property type="protein sequence ID" value="KAK9839789.1"/>
    <property type="molecule type" value="Genomic_DNA"/>
</dbReference>
<protein>
    <submittedName>
        <fullName evidence="1">Uncharacterized protein</fullName>
    </submittedName>
</protein>
<dbReference type="Proteomes" id="UP001445335">
    <property type="component" value="Unassembled WGS sequence"/>
</dbReference>
<sequence length="382" mass="41598">MKIIDGAFQTSIATLPGNETDKPEAARNEPLYDAAKVNPDGTPVTDVVEPYQLFVKPTAEVSALYDEKAEDFREALAAFKKDQGLPWSSIDFRAPAFDFHFRTARSEKPDCPLTRMVLPDGYEELSAVEKQSVLWKNCTETAYNTPADLADHASDPNLLIGLVVLSPLHTHTTFLHASDEMPFGRTKLIHGHGSAGTIELRVPAGSKAPFTGMFGATSVGVASDGQGDDVNYFRNTFSNIFPPPQSTGMKIVDGAFQGSIATLPGTATDKPEAARIEPLYDAAKVNPDGTPVTDVVEPYQLFFTPTAKVTALYEDVKKKDFREALATIEPAQVLWDVSAKGTSDENEKAVPIGQLVLTSKIVASSYCDDSLFFQHMRHRRPA</sequence>
<evidence type="ECO:0000313" key="1">
    <source>
        <dbReference type="EMBL" id="KAK9839789.1"/>
    </source>
</evidence>
<dbReference type="AlphaFoldDB" id="A0AAW1S0M9"/>
<evidence type="ECO:0000313" key="2">
    <source>
        <dbReference type="Proteomes" id="UP001445335"/>
    </source>
</evidence>
<keyword evidence="2" id="KW-1185">Reference proteome</keyword>